<dbReference type="PROSITE" id="PS50011">
    <property type="entry name" value="PROTEIN_KINASE_DOM"/>
    <property type="match status" value="1"/>
</dbReference>
<evidence type="ECO:0000313" key="4">
    <source>
        <dbReference type="Proteomes" id="UP000694395"/>
    </source>
</evidence>
<dbReference type="Pfam" id="PF00069">
    <property type="entry name" value="Pkinase"/>
    <property type="match status" value="1"/>
</dbReference>
<sequence length="248" mass="27562">MYLVTELCEGGELKELLQKNTRFTEEETRHIINSLAEAIVYLHKKDLKLENILVKSYHGVDNDMINIKVTDFGLSVKKGGVGSENMLKATCGTPIYMGKTDTLSSYTQRSHHIRVVLLCGEPPFIATSEERLFEMIKKGELHFVGPIWDSISDAAKKVLSCLLKVEPPLRITANELGSNIKWYCVLQGDTNTLATPTNVLEIMRLYRDDPEEVESEEESEVVPGQPDSGAQGNTGGQGRIRAYSNTGT</sequence>
<reference evidence="3" key="1">
    <citation type="submission" date="2020-07" db="EMBL/GenBank/DDBJ databases">
        <title>A long reads based de novo assembly of the rainbow trout Arlee double haploid line genome.</title>
        <authorList>
            <person name="Gao G."/>
            <person name="Palti Y."/>
        </authorList>
    </citation>
    <scope>NUCLEOTIDE SEQUENCE [LARGE SCALE GENOMIC DNA]</scope>
</reference>
<dbReference type="GO" id="GO:0004672">
    <property type="term" value="F:protein kinase activity"/>
    <property type="evidence" value="ECO:0007669"/>
    <property type="project" value="InterPro"/>
</dbReference>
<dbReference type="AlphaFoldDB" id="A0A8C7THS8"/>
<dbReference type="InterPro" id="IPR011009">
    <property type="entry name" value="Kinase-like_dom_sf"/>
</dbReference>
<feature type="region of interest" description="Disordered" evidence="1">
    <location>
        <begin position="208"/>
        <end position="248"/>
    </location>
</feature>
<dbReference type="PANTHER" id="PTHR24347">
    <property type="entry name" value="SERINE/THREONINE-PROTEIN KINASE"/>
    <property type="match status" value="1"/>
</dbReference>
<reference evidence="3" key="2">
    <citation type="submission" date="2025-08" db="UniProtKB">
        <authorList>
            <consortium name="Ensembl"/>
        </authorList>
    </citation>
    <scope>IDENTIFICATION</scope>
</reference>
<name>A0A8C7THS8_ONCMY</name>
<feature type="domain" description="Protein kinase" evidence="2">
    <location>
        <begin position="1"/>
        <end position="183"/>
    </location>
</feature>
<evidence type="ECO:0000313" key="3">
    <source>
        <dbReference type="Ensembl" id="ENSOMYP00000084369.1"/>
    </source>
</evidence>
<accession>A0A8C7THS8</accession>
<dbReference type="Proteomes" id="UP000694395">
    <property type="component" value="Chromosome 26"/>
</dbReference>
<dbReference type="GO" id="GO:0005524">
    <property type="term" value="F:ATP binding"/>
    <property type="evidence" value="ECO:0007669"/>
    <property type="project" value="InterPro"/>
</dbReference>
<proteinExistence type="predicted"/>
<protein>
    <submittedName>
        <fullName evidence="3">Serine/threonine kinase 33</fullName>
    </submittedName>
</protein>
<organism evidence="3 4">
    <name type="scientific">Oncorhynchus mykiss</name>
    <name type="common">Rainbow trout</name>
    <name type="synonym">Salmo gairdneri</name>
    <dbReference type="NCBI Taxonomy" id="8022"/>
    <lineage>
        <taxon>Eukaryota</taxon>
        <taxon>Metazoa</taxon>
        <taxon>Chordata</taxon>
        <taxon>Craniata</taxon>
        <taxon>Vertebrata</taxon>
        <taxon>Euteleostomi</taxon>
        <taxon>Actinopterygii</taxon>
        <taxon>Neopterygii</taxon>
        <taxon>Teleostei</taxon>
        <taxon>Protacanthopterygii</taxon>
        <taxon>Salmoniformes</taxon>
        <taxon>Salmonidae</taxon>
        <taxon>Salmoninae</taxon>
        <taxon>Oncorhynchus</taxon>
    </lineage>
</organism>
<evidence type="ECO:0000256" key="1">
    <source>
        <dbReference type="SAM" id="MobiDB-lite"/>
    </source>
</evidence>
<feature type="compositionally biased region" description="Acidic residues" evidence="1">
    <location>
        <begin position="209"/>
        <end position="220"/>
    </location>
</feature>
<keyword evidence="4" id="KW-1185">Reference proteome</keyword>
<dbReference type="Gene3D" id="1.10.510.10">
    <property type="entry name" value="Transferase(Phosphotransferase) domain 1"/>
    <property type="match status" value="1"/>
</dbReference>
<dbReference type="GeneTree" id="ENSGT00940000159050"/>
<dbReference type="SMART" id="SM00220">
    <property type="entry name" value="S_TKc"/>
    <property type="match status" value="1"/>
</dbReference>
<dbReference type="Ensembl" id="ENSOMYT00000091901.2">
    <property type="protein sequence ID" value="ENSOMYP00000084369.1"/>
    <property type="gene ID" value="ENSOMYG00000038911.2"/>
</dbReference>
<evidence type="ECO:0000259" key="2">
    <source>
        <dbReference type="PROSITE" id="PS50011"/>
    </source>
</evidence>
<dbReference type="SUPFAM" id="SSF56112">
    <property type="entry name" value="Protein kinase-like (PK-like)"/>
    <property type="match status" value="1"/>
</dbReference>
<dbReference type="InterPro" id="IPR000719">
    <property type="entry name" value="Prot_kinase_dom"/>
</dbReference>
<reference evidence="3" key="3">
    <citation type="submission" date="2025-09" db="UniProtKB">
        <authorList>
            <consortium name="Ensembl"/>
        </authorList>
    </citation>
    <scope>IDENTIFICATION</scope>
</reference>